<evidence type="ECO:0000313" key="2">
    <source>
        <dbReference type="Proteomes" id="UP000009192"/>
    </source>
</evidence>
<dbReference type="KEGG" id="dmo:Dmoj_GI27057"/>
<accession>A0A0Q9XRQ2</accession>
<reference evidence="1 2" key="1">
    <citation type="journal article" date="2007" name="Nature">
        <title>Evolution of genes and genomes on the Drosophila phylogeny.</title>
        <authorList>
            <consortium name="Drosophila 12 Genomes Consortium"/>
            <person name="Clark A.G."/>
            <person name="Eisen M.B."/>
            <person name="Smith D.R."/>
            <person name="Bergman C.M."/>
            <person name="Oliver B."/>
            <person name="Markow T.A."/>
            <person name="Kaufman T.C."/>
            <person name="Kellis M."/>
            <person name="Gelbart W."/>
            <person name="Iyer V.N."/>
            <person name="Pollard D.A."/>
            <person name="Sackton T.B."/>
            <person name="Larracuente A.M."/>
            <person name="Singh N.D."/>
            <person name="Abad J.P."/>
            <person name="Abt D.N."/>
            <person name="Adryan B."/>
            <person name="Aguade M."/>
            <person name="Akashi H."/>
            <person name="Anderson W.W."/>
            <person name="Aquadro C.F."/>
            <person name="Ardell D.H."/>
            <person name="Arguello R."/>
            <person name="Artieri C.G."/>
            <person name="Barbash D.A."/>
            <person name="Barker D."/>
            <person name="Barsanti P."/>
            <person name="Batterham P."/>
            <person name="Batzoglou S."/>
            <person name="Begun D."/>
            <person name="Bhutkar A."/>
            <person name="Blanco E."/>
            <person name="Bosak S.A."/>
            <person name="Bradley R.K."/>
            <person name="Brand A.D."/>
            <person name="Brent M.R."/>
            <person name="Brooks A.N."/>
            <person name="Brown R.H."/>
            <person name="Butlin R.K."/>
            <person name="Caggese C."/>
            <person name="Calvi B.R."/>
            <person name="Bernardo de Carvalho A."/>
            <person name="Caspi A."/>
            <person name="Castrezana S."/>
            <person name="Celniker S.E."/>
            <person name="Chang J.L."/>
            <person name="Chapple C."/>
            <person name="Chatterji S."/>
            <person name="Chinwalla A."/>
            <person name="Civetta A."/>
            <person name="Clifton S.W."/>
            <person name="Comeron J.M."/>
            <person name="Costello J.C."/>
            <person name="Coyne J.A."/>
            <person name="Daub J."/>
            <person name="David R.G."/>
            <person name="Delcher A.L."/>
            <person name="Delehaunty K."/>
            <person name="Do C.B."/>
            <person name="Ebling H."/>
            <person name="Edwards K."/>
            <person name="Eickbush T."/>
            <person name="Evans J.D."/>
            <person name="Filipski A."/>
            <person name="Findeiss S."/>
            <person name="Freyhult E."/>
            <person name="Fulton L."/>
            <person name="Fulton R."/>
            <person name="Garcia A.C."/>
            <person name="Gardiner A."/>
            <person name="Garfield D.A."/>
            <person name="Garvin B.E."/>
            <person name="Gibson G."/>
            <person name="Gilbert D."/>
            <person name="Gnerre S."/>
            <person name="Godfrey J."/>
            <person name="Good R."/>
            <person name="Gotea V."/>
            <person name="Gravely B."/>
            <person name="Greenberg A.J."/>
            <person name="Griffiths-Jones S."/>
            <person name="Gross S."/>
            <person name="Guigo R."/>
            <person name="Gustafson E.A."/>
            <person name="Haerty W."/>
            <person name="Hahn M.W."/>
            <person name="Halligan D.L."/>
            <person name="Halpern A.L."/>
            <person name="Halter G.M."/>
            <person name="Han M.V."/>
            <person name="Heger A."/>
            <person name="Hillier L."/>
            <person name="Hinrichs A.S."/>
            <person name="Holmes I."/>
            <person name="Hoskins R.A."/>
            <person name="Hubisz M.J."/>
            <person name="Hultmark D."/>
            <person name="Huntley M.A."/>
            <person name="Jaffe D.B."/>
            <person name="Jagadeeshan S."/>
            <person name="Jeck W.R."/>
            <person name="Johnson J."/>
            <person name="Jones C.D."/>
            <person name="Jordan W.C."/>
            <person name="Karpen G.H."/>
            <person name="Kataoka E."/>
            <person name="Keightley P.D."/>
            <person name="Kheradpour P."/>
            <person name="Kirkness E.F."/>
            <person name="Koerich L.B."/>
            <person name="Kristiansen K."/>
            <person name="Kudrna D."/>
            <person name="Kulathinal R.J."/>
            <person name="Kumar S."/>
            <person name="Kwok R."/>
            <person name="Lander E."/>
            <person name="Langley C.H."/>
            <person name="Lapoint R."/>
            <person name="Lazzaro B.P."/>
            <person name="Lee S.J."/>
            <person name="Levesque L."/>
            <person name="Li R."/>
            <person name="Lin C.F."/>
            <person name="Lin M.F."/>
            <person name="Lindblad-Toh K."/>
            <person name="Llopart A."/>
            <person name="Long M."/>
            <person name="Low L."/>
            <person name="Lozovsky E."/>
            <person name="Lu J."/>
            <person name="Luo M."/>
            <person name="Machado C.A."/>
            <person name="Makalowski W."/>
            <person name="Marzo M."/>
            <person name="Matsuda M."/>
            <person name="Matzkin L."/>
            <person name="McAllister B."/>
            <person name="McBride C.S."/>
            <person name="McKernan B."/>
            <person name="McKernan K."/>
            <person name="Mendez-Lago M."/>
            <person name="Minx P."/>
            <person name="Mollenhauer M.U."/>
            <person name="Montooth K."/>
            <person name="Mount S.M."/>
            <person name="Mu X."/>
            <person name="Myers E."/>
            <person name="Negre B."/>
            <person name="Newfeld S."/>
            <person name="Nielsen R."/>
            <person name="Noor M.A."/>
            <person name="O'Grady P."/>
            <person name="Pachter L."/>
            <person name="Papaceit M."/>
            <person name="Parisi M.J."/>
            <person name="Parisi M."/>
            <person name="Parts L."/>
            <person name="Pedersen J.S."/>
            <person name="Pesole G."/>
            <person name="Phillippy A.M."/>
            <person name="Ponting C.P."/>
            <person name="Pop M."/>
            <person name="Porcelli D."/>
            <person name="Powell J.R."/>
            <person name="Prohaska S."/>
            <person name="Pruitt K."/>
            <person name="Puig M."/>
            <person name="Quesneville H."/>
            <person name="Ram K.R."/>
            <person name="Rand D."/>
            <person name="Rasmussen M.D."/>
            <person name="Reed L.K."/>
            <person name="Reenan R."/>
            <person name="Reily A."/>
            <person name="Remington K.A."/>
            <person name="Rieger T.T."/>
            <person name="Ritchie M.G."/>
            <person name="Robin C."/>
            <person name="Rogers Y.H."/>
            <person name="Rohde C."/>
            <person name="Rozas J."/>
            <person name="Rubenfield M.J."/>
            <person name="Ruiz A."/>
            <person name="Russo S."/>
            <person name="Salzberg S.L."/>
            <person name="Sanchez-Gracia A."/>
            <person name="Saranga D.J."/>
            <person name="Sato H."/>
            <person name="Schaeffer S.W."/>
            <person name="Schatz M.C."/>
            <person name="Schlenke T."/>
            <person name="Schwartz R."/>
            <person name="Segarra C."/>
            <person name="Singh R.S."/>
            <person name="Sirot L."/>
            <person name="Sirota M."/>
            <person name="Sisneros N.B."/>
            <person name="Smith C.D."/>
            <person name="Smith T.F."/>
            <person name="Spieth J."/>
            <person name="Stage D.E."/>
            <person name="Stark A."/>
            <person name="Stephan W."/>
            <person name="Strausberg R.L."/>
            <person name="Strempel S."/>
            <person name="Sturgill D."/>
            <person name="Sutton G."/>
            <person name="Sutton G.G."/>
            <person name="Tao W."/>
            <person name="Teichmann S."/>
            <person name="Tobari Y.N."/>
            <person name="Tomimura Y."/>
            <person name="Tsolas J.M."/>
            <person name="Valente V.L."/>
            <person name="Venter E."/>
            <person name="Venter J.C."/>
            <person name="Vicario S."/>
            <person name="Vieira F.G."/>
            <person name="Vilella A.J."/>
            <person name="Villasante A."/>
            <person name="Walenz B."/>
            <person name="Wang J."/>
            <person name="Wasserman M."/>
            <person name="Watts T."/>
            <person name="Wilson D."/>
            <person name="Wilson R.K."/>
            <person name="Wing R.A."/>
            <person name="Wolfner M.F."/>
            <person name="Wong A."/>
            <person name="Wong G.K."/>
            <person name="Wu C.I."/>
            <person name="Wu G."/>
            <person name="Yamamoto D."/>
            <person name="Yang H.P."/>
            <person name="Yang S.P."/>
            <person name="Yorke J.A."/>
            <person name="Yoshida K."/>
            <person name="Zdobnov E."/>
            <person name="Zhang P."/>
            <person name="Zhang Y."/>
            <person name="Zimin A.V."/>
            <person name="Baldwin J."/>
            <person name="Abdouelleil A."/>
            <person name="Abdulkadir J."/>
            <person name="Abebe A."/>
            <person name="Abera B."/>
            <person name="Abreu J."/>
            <person name="Acer S.C."/>
            <person name="Aftuck L."/>
            <person name="Alexander A."/>
            <person name="An P."/>
            <person name="Anderson E."/>
            <person name="Anderson S."/>
            <person name="Arachi H."/>
            <person name="Azer M."/>
            <person name="Bachantsang P."/>
            <person name="Barry A."/>
            <person name="Bayul T."/>
            <person name="Berlin A."/>
            <person name="Bessette D."/>
            <person name="Bloom T."/>
            <person name="Blye J."/>
            <person name="Boguslavskiy L."/>
            <person name="Bonnet C."/>
            <person name="Boukhgalter B."/>
            <person name="Bourzgui I."/>
            <person name="Brown A."/>
            <person name="Cahill P."/>
            <person name="Channer S."/>
            <person name="Cheshatsang Y."/>
            <person name="Chuda L."/>
            <person name="Citroen M."/>
            <person name="Collymore A."/>
            <person name="Cooke P."/>
            <person name="Costello M."/>
            <person name="D'Aco K."/>
            <person name="Daza R."/>
            <person name="De Haan G."/>
            <person name="DeGray S."/>
            <person name="DeMaso C."/>
            <person name="Dhargay N."/>
            <person name="Dooley K."/>
            <person name="Dooley E."/>
            <person name="Doricent M."/>
            <person name="Dorje P."/>
            <person name="Dorjee K."/>
            <person name="Dupes A."/>
            <person name="Elong R."/>
            <person name="Falk J."/>
            <person name="Farina A."/>
            <person name="Faro S."/>
            <person name="Ferguson D."/>
            <person name="Fisher S."/>
            <person name="Foley C.D."/>
            <person name="Franke A."/>
            <person name="Friedrich D."/>
            <person name="Gadbois L."/>
            <person name="Gearin G."/>
            <person name="Gearin C.R."/>
            <person name="Giannoukos G."/>
            <person name="Goode T."/>
            <person name="Graham J."/>
            <person name="Grandbois E."/>
            <person name="Grewal S."/>
            <person name="Gyaltsen K."/>
            <person name="Hafez N."/>
            <person name="Hagos B."/>
            <person name="Hall J."/>
            <person name="Henson C."/>
            <person name="Hollinger A."/>
            <person name="Honan T."/>
            <person name="Huard M.D."/>
            <person name="Hughes L."/>
            <person name="Hurhula B."/>
            <person name="Husby M.E."/>
            <person name="Kamat A."/>
            <person name="Kanga B."/>
            <person name="Kashin S."/>
            <person name="Khazanovich D."/>
            <person name="Kisner P."/>
            <person name="Lance K."/>
            <person name="Lara M."/>
            <person name="Lee W."/>
            <person name="Lennon N."/>
            <person name="Letendre F."/>
            <person name="LeVine R."/>
            <person name="Lipovsky A."/>
            <person name="Liu X."/>
            <person name="Liu J."/>
            <person name="Liu S."/>
            <person name="Lokyitsang T."/>
            <person name="Lokyitsang Y."/>
            <person name="Lubonja R."/>
            <person name="Lui A."/>
            <person name="MacDonald P."/>
            <person name="Magnisalis V."/>
            <person name="Maru K."/>
            <person name="Matthews C."/>
            <person name="McCusker W."/>
            <person name="McDonough S."/>
            <person name="Mehta T."/>
            <person name="Meldrim J."/>
            <person name="Meneus L."/>
            <person name="Mihai O."/>
            <person name="Mihalev A."/>
            <person name="Mihova T."/>
            <person name="Mittelman R."/>
            <person name="Mlenga V."/>
            <person name="Montmayeur A."/>
            <person name="Mulrain L."/>
            <person name="Navidi A."/>
            <person name="Naylor J."/>
            <person name="Negash T."/>
            <person name="Nguyen T."/>
            <person name="Nguyen N."/>
            <person name="Nicol R."/>
            <person name="Norbu C."/>
            <person name="Norbu N."/>
            <person name="Novod N."/>
            <person name="O'Neill B."/>
            <person name="Osman S."/>
            <person name="Markiewicz E."/>
            <person name="Oyono O.L."/>
            <person name="Patti C."/>
            <person name="Phunkhang P."/>
            <person name="Pierre F."/>
            <person name="Priest M."/>
            <person name="Raghuraman S."/>
            <person name="Rege F."/>
            <person name="Reyes R."/>
            <person name="Rise C."/>
            <person name="Rogov P."/>
            <person name="Ross K."/>
            <person name="Ryan E."/>
            <person name="Settipalli S."/>
            <person name="Shea T."/>
            <person name="Sherpa N."/>
            <person name="Shi L."/>
            <person name="Shih D."/>
            <person name="Sparrow T."/>
            <person name="Spaulding J."/>
            <person name="Stalker J."/>
            <person name="Stange-Thomann N."/>
            <person name="Stavropoulos S."/>
            <person name="Stone C."/>
            <person name="Strader C."/>
            <person name="Tesfaye S."/>
            <person name="Thomson T."/>
            <person name="Thoulutsang Y."/>
            <person name="Thoulutsang D."/>
            <person name="Topham K."/>
            <person name="Topping I."/>
            <person name="Tsamla T."/>
            <person name="Vassiliev H."/>
            <person name="Vo A."/>
            <person name="Wangchuk T."/>
            <person name="Wangdi T."/>
            <person name="Weiand M."/>
            <person name="Wilkinson J."/>
            <person name="Wilson A."/>
            <person name="Yadav S."/>
            <person name="Young G."/>
            <person name="Yu Q."/>
            <person name="Zembek L."/>
            <person name="Zhong D."/>
            <person name="Zimmer A."/>
            <person name="Zwirko Z."/>
            <person name="Jaffe D.B."/>
            <person name="Alvarez P."/>
            <person name="Brockman W."/>
            <person name="Butler J."/>
            <person name="Chin C."/>
            <person name="Gnerre S."/>
            <person name="Grabherr M."/>
            <person name="Kleber M."/>
            <person name="Mauceli E."/>
            <person name="MacCallum I."/>
        </authorList>
    </citation>
    <scope>NUCLEOTIDE SEQUENCE [LARGE SCALE GENOMIC DNA]</scope>
    <source>
        <strain evidence="2">Tucson 15081-1352.22</strain>
    </source>
</reference>
<sequence length="27" mass="2948">MTSVTLLGKSIDDLIKEGREQLSSMPV</sequence>
<protein>
    <submittedName>
        <fullName evidence="1">Uncharacterized protein</fullName>
    </submittedName>
</protein>
<feature type="non-terminal residue" evidence="1">
    <location>
        <position position="27"/>
    </location>
</feature>
<evidence type="ECO:0000313" key="1">
    <source>
        <dbReference type="EMBL" id="KRG07876.1"/>
    </source>
</evidence>
<dbReference type="AlphaFoldDB" id="A0A0Q9XRQ2"/>
<dbReference type="Proteomes" id="UP000009192">
    <property type="component" value="Unassembled WGS sequence"/>
</dbReference>
<keyword evidence="2" id="KW-1185">Reference proteome</keyword>
<name>A0A0Q9XRQ2_DROMO</name>
<gene>
    <name evidence="1" type="primary">Dmoj\GI27057</name>
    <name evidence="1" type="ORF">Dmoj_GI27057</name>
</gene>
<organism evidence="1 2">
    <name type="scientific">Drosophila mojavensis</name>
    <name type="common">Fruit fly</name>
    <dbReference type="NCBI Taxonomy" id="7230"/>
    <lineage>
        <taxon>Eukaryota</taxon>
        <taxon>Metazoa</taxon>
        <taxon>Ecdysozoa</taxon>
        <taxon>Arthropoda</taxon>
        <taxon>Hexapoda</taxon>
        <taxon>Insecta</taxon>
        <taxon>Pterygota</taxon>
        <taxon>Neoptera</taxon>
        <taxon>Endopterygota</taxon>
        <taxon>Diptera</taxon>
        <taxon>Brachycera</taxon>
        <taxon>Muscomorpha</taxon>
        <taxon>Ephydroidea</taxon>
        <taxon>Drosophilidae</taxon>
        <taxon>Drosophila</taxon>
    </lineage>
</organism>
<dbReference type="EMBL" id="CH934942">
    <property type="protein sequence ID" value="KRG07876.1"/>
    <property type="molecule type" value="Genomic_DNA"/>
</dbReference>
<dbReference type="InParanoid" id="A0A0Q9XRQ2"/>
<proteinExistence type="predicted"/>